<dbReference type="SMART" id="SM00228">
    <property type="entry name" value="PDZ"/>
    <property type="match status" value="1"/>
</dbReference>
<comment type="caution">
    <text evidence="16">The sequence shown here is derived from an EMBL/GenBank/DDBJ whole genome shotgun (WGS) entry which is preliminary data.</text>
</comment>
<comment type="function">
    <text evidence="9">Cleavage of the 16 C-terminal residues from the D1 precursor of photosystem II (PSII). This proteolytic processing is necessary to allow the light-driven assembly of the oxygen-evolving cluster (a tetranuclear manganese), which is responsible for photosynthetic water oxidation.</text>
</comment>
<dbReference type="NCBIfam" id="NF045588">
    <property type="entry name" value="Cterm_S41_CtpA"/>
    <property type="match status" value="1"/>
</dbReference>
<evidence type="ECO:0000256" key="12">
    <source>
        <dbReference type="ARBA" id="ARBA00080563"/>
    </source>
</evidence>
<dbReference type="GO" id="GO:0007165">
    <property type="term" value="P:signal transduction"/>
    <property type="evidence" value="ECO:0007669"/>
    <property type="project" value="TreeGrafter"/>
</dbReference>
<comment type="catalytic activity">
    <reaction evidence="8">
        <text>The enzyme shows specific recognition of a C-terminal tripeptide, Xaa-Yaa-Zaa, in which Xaa is preferably Ala or Leu, Yaa is preferably Ala or Tyr, and Zaa is preferably Ala, but then cleaves at a variable distance from the C-terminus. A typical cleavage is -Ala-Ala-|-Arg-Ala-Ala-Lys-Glu-Asn-Tyr-Ala-Leu-Ala-Ala.</text>
        <dbReference type="EC" id="3.4.21.102"/>
    </reaction>
</comment>
<dbReference type="GO" id="GO:0030288">
    <property type="term" value="C:outer membrane-bounded periplasmic space"/>
    <property type="evidence" value="ECO:0007669"/>
    <property type="project" value="TreeGrafter"/>
</dbReference>
<dbReference type="SMART" id="SM00245">
    <property type="entry name" value="TSPc"/>
    <property type="match status" value="1"/>
</dbReference>
<dbReference type="Proteomes" id="UP000249354">
    <property type="component" value="Unassembled WGS sequence"/>
</dbReference>
<dbReference type="PANTHER" id="PTHR32060">
    <property type="entry name" value="TAIL-SPECIFIC PROTEASE"/>
    <property type="match status" value="1"/>
</dbReference>
<accession>A0A2W4WW03</accession>
<reference evidence="17" key="1">
    <citation type="submission" date="2018-04" db="EMBL/GenBank/DDBJ databases">
        <authorList>
            <person name="Cornet L."/>
        </authorList>
    </citation>
    <scope>NUCLEOTIDE SEQUENCE [LARGE SCALE GENOMIC DNA]</scope>
</reference>
<name>A0A2W4WW03_9CYAN</name>
<dbReference type="Gene3D" id="3.90.226.10">
    <property type="entry name" value="2-enoyl-CoA Hydratase, Chain A, domain 1"/>
    <property type="match status" value="1"/>
</dbReference>
<dbReference type="PROSITE" id="PS50106">
    <property type="entry name" value="PDZ"/>
    <property type="match status" value="1"/>
</dbReference>
<dbReference type="InterPro" id="IPR005151">
    <property type="entry name" value="Tail-specific_protease"/>
</dbReference>
<dbReference type="GO" id="GO:0006508">
    <property type="term" value="P:proteolysis"/>
    <property type="evidence" value="ECO:0007669"/>
    <property type="project" value="UniProtKB-KW"/>
</dbReference>
<dbReference type="FunFam" id="3.90.226.10:FF:000023">
    <property type="entry name" value="Carboxyl-terminal processing protease"/>
    <property type="match status" value="1"/>
</dbReference>
<dbReference type="EMBL" id="QBMC01000001">
    <property type="protein sequence ID" value="PZO23528.1"/>
    <property type="molecule type" value="Genomic_DNA"/>
</dbReference>
<dbReference type="Pfam" id="PF03572">
    <property type="entry name" value="Peptidase_S41"/>
    <property type="match status" value="1"/>
</dbReference>
<proteinExistence type="inferred from homology"/>
<evidence type="ECO:0000256" key="11">
    <source>
        <dbReference type="ARBA" id="ARBA00069724"/>
    </source>
</evidence>
<keyword evidence="3 13" id="KW-0645">Protease</keyword>
<feature type="chain" id="PRO_5015994951" description="Carboxyl-terminal-processing protease" evidence="14">
    <location>
        <begin position="26"/>
        <end position="429"/>
    </location>
</feature>
<dbReference type="Gene3D" id="3.30.750.44">
    <property type="match status" value="1"/>
</dbReference>
<comment type="similarity">
    <text evidence="2 13">Belongs to the peptidase S41A family.</text>
</comment>
<keyword evidence="6 13" id="KW-0720">Serine protease</keyword>
<dbReference type="InterPro" id="IPR001478">
    <property type="entry name" value="PDZ"/>
</dbReference>
<evidence type="ECO:0000313" key="16">
    <source>
        <dbReference type="EMBL" id="PZO23528.1"/>
    </source>
</evidence>
<dbReference type="FunFam" id="2.30.42.10:FF:000063">
    <property type="entry name" value="Peptidase, S41 family"/>
    <property type="match status" value="1"/>
</dbReference>
<comment type="subcellular location">
    <subcellularLocation>
        <location evidence="1">Cellular thylakoid lumen</location>
    </subcellularLocation>
</comment>
<keyword evidence="4 14" id="KW-0732">Signal</keyword>
<dbReference type="SUPFAM" id="SSF52096">
    <property type="entry name" value="ClpP/crotonase"/>
    <property type="match status" value="1"/>
</dbReference>
<dbReference type="FunFam" id="3.30.750.44:FF:000002">
    <property type="entry name" value="carboxyl-terminal-processing peptidase 2, chloroplastic"/>
    <property type="match status" value="1"/>
</dbReference>
<dbReference type="GO" id="GO:0031979">
    <property type="term" value="C:plasma membrane-derived thylakoid lumen"/>
    <property type="evidence" value="ECO:0007669"/>
    <property type="project" value="UniProtKB-SubCell"/>
</dbReference>
<evidence type="ECO:0000256" key="7">
    <source>
        <dbReference type="ARBA" id="ARBA00023078"/>
    </source>
</evidence>
<dbReference type="CDD" id="cd06782">
    <property type="entry name" value="cpPDZ_CPP-like"/>
    <property type="match status" value="1"/>
</dbReference>
<evidence type="ECO:0000256" key="14">
    <source>
        <dbReference type="SAM" id="SignalP"/>
    </source>
</evidence>
<evidence type="ECO:0000256" key="10">
    <source>
        <dbReference type="ARBA" id="ARBA00066637"/>
    </source>
</evidence>
<dbReference type="AlphaFoldDB" id="A0A2W4WW03"/>
<evidence type="ECO:0000256" key="4">
    <source>
        <dbReference type="ARBA" id="ARBA00022729"/>
    </source>
</evidence>
<evidence type="ECO:0000256" key="1">
    <source>
        <dbReference type="ARBA" id="ARBA00004518"/>
    </source>
</evidence>
<evidence type="ECO:0000256" key="8">
    <source>
        <dbReference type="ARBA" id="ARBA00051784"/>
    </source>
</evidence>
<keyword evidence="5 13" id="KW-0378">Hydrolase</keyword>
<feature type="domain" description="PDZ" evidence="15">
    <location>
        <begin position="109"/>
        <end position="181"/>
    </location>
</feature>
<sequence>MNKRVVRALVVASLAIALCFSPALNFLPIVDASSSAFAFTNQQQMVMEVWRIVNRSYVDERFNHQNWWSVRQKVLRKSLPTWADTYQEIQDMLALLDDPYTRFLPPDQYQSLQTNTNGELLGVGLQIAKDEEDSPLRVIAPIEGSPAEAVGLLPQDEILAINGTLTRTLTLDEAAARMRGAIGSQVSLTIGRAEEAEFNVNVTRDRIEINPVVAELRTEPGLPKVGYLRLGQFNGNAAAELKSSLQDLERQGADAYVLDLRNNPGGLLQAGIEIARMWIDDGTVVYTVNRQGSLGNYDAIGQAITSDPLVVLVNKGSASASEILAGALQDNGRAQLVGETTFGKGLIQSLFDLPNGAGLAVTIARYETPDHHDINKLGIKPDLEVEGTIEKRKQFGTPEDAQYLAAVDLLASRMAKNDASEQVTAQLEG</sequence>
<keyword evidence="7" id="KW-0793">Thylakoid</keyword>
<evidence type="ECO:0000256" key="13">
    <source>
        <dbReference type="RuleBase" id="RU004404"/>
    </source>
</evidence>
<dbReference type="EC" id="3.4.21.102" evidence="10"/>
<dbReference type="InterPro" id="IPR054621">
    <property type="entry name" value="Cterm_S41_CtpA"/>
</dbReference>
<evidence type="ECO:0000259" key="15">
    <source>
        <dbReference type="PROSITE" id="PS50106"/>
    </source>
</evidence>
<dbReference type="GO" id="GO:0004252">
    <property type="term" value="F:serine-type endopeptidase activity"/>
    <property type="evidence" value="ECO:0007669"/>
    <property type="project" value="UniProtKB-EC"/>
</dbReference>
<evidence type="ECO:0000256" key="6">
    <source>
        <dbReference type="ARBA" id="ARBA00022825"/>
    </source>
</evidence>
<dbReference type="Pfam" id="PF17820">
    <property type="entry name" value="PDZ_6"/>
    <property type="match status" value="1"/>
</dbReference>
<organism evidence="16 17">
    <name type="scientific">Leptolyngbya foveolarum</name>
    <dbReference type="NCBI Taxonomy" id="47253"/>
    <lineage>
        <taxon>Bacteria</taxon>
        <taxon>Bacillati</taxon>
        <taxon>Cyanobacteriota</taxon>
        <taxon>Cyanophyceae</taxon>
        <taxon>Leptolyngbyales</taxon>
        <taxon>Leptolyngbyaceae</taxon>
        <taxon>Leptolyngbya group</taxon>
        <taxon>Leptolyngbya</taxon>
    </lineage>
</organism>
<dbReference type="InterPro" id="IPR036034">
    <property type="entry name" value="PDZ_sf"/>
</dbReference>
<evidence type="ECO:0000256" key="9">
    <source>
        <dbReference type="ARBA" id="ARBA00053093"/>
    </source>
</evidence>
<dbReference type="Gene3D" id="2.30.42.10">
    <property type="match status" value="1"/>
</dbReference>
<feature type="signal peptide" evidence="14">
    <location>
        <begin position="1"/>
        <end position="25"/>
    </location>
</feature>
<dbReference type="PANTHER" id="PTHR32060:SF30">
    <property type="entry name" value="CARBOXY-TERMINAL PROCESSING PROTEASE CTPA"/>
    <property type="match status" value="1"/>
</dbReference>
<dbReference type="InterPro" id="IPR029045">
    <property type="entry name" value="ClpP/crotonase-like_dom_sf"/>
</dbReference>
<evidence type="ECO:0000256" key="5">
    <source>
        <dbReference type="ARBA" id="ARBA00022801"/>
    </source>
</evidence>
<reference evidence="16 17" key="2">
    <citation type="submission" date="2018-06" db="EMBL/GenBank/DDBJ databases">
        <title>Metagenomic assembly of (sub)arctic Cyanobacteria and their associated microbiome from non-axenic cultures.</title>
        <authorList>
            <person name="Baurain D."/>
        </authorList>
    </citation>
    <scope>NUCLEOTIDE SEQUENCE [LARGE SCALE GENOMIC DNA]</scope>
    <source>
        <strain evidence="16">ULC129bin1</strain>
    </source>
</reference>
<dbReference type="CDD" id="cd07560">
    <property type="entry name" value="Peptidase_S41_CPP"/>
    <property type="match status" value="1"/>
</dbReference>
<gene>
    <name evidence="16" type="ORF">DCF25_00215</name>
</gene>
<dbReference type="SUPFAM" id="SSF50156">
    <property type="entry name" value="PDZ domain-like"/>
    <property type="match status" value="1"/>
</dbReference>
<protein>
    <recommendedName>
        <fullName evidence="11">Carboxyl-terminal-processing protease</fullName>
        <ecNumber evidence="10">3.4.21.102</ecNumber>
    </recommendedName>
    <alternativeName>
        <fullName evidence="12">CtpA</fullName>
    </alternativeName>
</protein>
<evidence type="ECO:0000256" key="2">
    <source>
        <dbReference type="ARBA" id="ARBA00009179"/>
    </source>
</evidence>
<evidence type="ECO:0000256" key="3">
    <source>
        <dbReference type="ARBA" id="ARBA00022670"/>
    </source>
</evidence>
<evidence type="ECO:0000313" key="17">
    <source>
        <dbReference type="Proteomes" id="UP000249354"/>
    </source>
</evidence>
<dbReference type="InterPro" id="IPR041489">
    <property type="entry name" value="PDZ_6"/>
</dbReference>
<dbReference type="InterPro" id="IPR004447">
    <property type="entry name" value="Peptidase_S41A"/>
</dbReference>
<dbReference type="NCBIfam" id="TIGR00225">
    <property type="entry name" value="prc"/>
    <property type="match status" value="1"/>
</dbReference>